<organism evidence="1 2">
    <name type="scientific">Pseudonocardia oceani</name>
    <dbReference type="NCBI Taxonomy" id="2792013"/>
    <lineage>
        <taxon>Bacteria</taxon>
        <taxon>Bacillati</taxon>
        <taxon>Actinomycetota</taxon>
        <taxon>Actinomycetes</taxon>
        <taxon>Pseudonocardiales</taxon>
        <taxon>Pseudonocardiaceae</taxon>
        <taxon>Pseudonocardia</taxon>
    </lineage>
</organism>
<dbReference type="Pfam" id="PF19827">
    <property type="entry name" value="DUF6308"/>
    <property type="match status" value="1"/>
</dbReference>
<accession>A0ABS6U8C9</accession>
<evidence type="ECO:0000313" key="2">
    <source>
        <dbReference type="Proteomes" id="UP000694300"/>
    </source>
</evidence>
<dbReference type="InterPro" id="IPR046275">
    <property type="entry name" value="DUF6308"/>
</dbReference>
<keyword evidence="2" id="KW-1185">Reference proteome</keyword>
<reference evidence="1 2" key="1">
    <citation type="submission" date="2020-11" db="EMBL/GenBank/DDBJ databases">
        <title>Pseudonocardia abyssalis sp. nov. and Pseudonocardia oceani sp. nov., description and phylogenomic analysis of two novel actinomycetes isolated from the deep Southern Ocean.</title>
        <authorList>
            <person name="Parra J."/>
        </authorList>
    </citation>
    <scope>NUCLEOTIDE SEQUENCE [LARGE SCALE GENOMIC DNA]</scope>
    <source>
        <strain evidence="2">KRD185</strain>
    </source>
</reference>
<dbReference type="RefSeq" id="WP_218595723.1">
    <property type="nucleotide sequence ID" value="NZ_JADQDE010000090.1"/>
</dbReference>
<evidence type="ECO:0008006" key="3">
    <source>
        <dbReference type="Google" id="ProtNLM"/>
    </source>
</evidence>
<dbReference type="Proteomes" id="UP000694300">
    <property type="component" value="Unassembled WGS sequence"/>
</dbReference>
<sequence>MAFQLPESLQSSDDDAALALLTRYYGRPFAGPGSAVGAAFDHWDSTGTRVQDVDRFTADDLVAVTFLSVDVSATAARALLRERADEFAALLADVGQDRDLVDEVDPLADDWAGWAVMSALRGLDRIGPTTASKLLARKRPRLRPIWDTVVTKVTGSTEQQWEPLRQALRADDAALHHRLLRLRAAAGLPDDIGALRIFDVICWREGKDRGW</sequence>
<proteinExistence type="predicted"/>
<dbReference type="EMBL" id="JADQDF010000001">
    <property type="protein sequence ID" value="MBW0128480.1"/>
    <property type="molecule type" value="Genomic_DNA"/>
</dbReference>
<comment type="caution">
    <text evidence="1">The sequence shown here is derived from an EMBL/GenBank/DDBJ whole genome shotgun (WGS) entry which is preliminary data.</text>
</comment>
<gene>
    <name evidence="1" type="ORF">I4I82_12395</name>
</gene>
<name>A0ABS6U8C9_9PSEU</name>
<evidence type="ECO:0000313" key="1">
    <source>
        <dbReference type="EMBL" id="MBW0128480.1"/>
    </source>
</evidence>
<protein>
    <recommendedName>
        <fullName evidence="3">DNA-3-methyladenine glycosylase 2 family protein</fullName>
    </recommendedName>
</protein>